<evidence type="ECO:0000256" key="3">
    <source>
        <dbReference type="ARBA" id="ARBA00023014"/>
    </source>
</evidence>
<accession>A0A1G6XM87</accession>
<dbReference type="RefSeq" id="WP_091035752.1">
    <property type="nucleotide sequence ID" value="NZ_FNAD01000007.1"/>
</dbReference>
<dbReference type="Pfam" id="PF17179">
    <property type="entry name" value="Fer4_22"/>
    <property type="match status" value="1"/>
</dbReference>
<evidence type="ECO:0000313" key="6">
    <source>
        <dbReference type="Proteomes" id="UP000198949"/>
    </source>
</evidence>
<dbReference type="PROSITE" id="PS00198">
    <property type="entry name" value="4FE4S_FER_1"/>
    <property type="match status" value="2"/>
</dbReference>
<keyword evidence="3" id="KW-0411">Iron-sulfur</keyword>
<dbReference type="AlphaFoldDB" id="A0A1G6XM87"/>
<dbReference type="GO" id="GO:0051536">
    <property type="term" value="F:iron-sulfur cluster binding"/>
    <property type="evidence" value="ECO:0007669"/>
    <property type="project" value="UniProtKB-KW"/>
</dbReference>
<evidence type="ECO:0000259" key="4">
    <source>
        <dbReference type="PROSITE" id="PS51379"/>
    </source>
</evidence>
<reference evidence="6" key="1">
    <citation type="submission" date="2016-10" db="EMBL/GenBank/DDBJ databases">
        <authorList>
            <person name="Varghese N."/>
            <person name="Submissions S."/>
        </authorList>
    </citation>
    <scope>NUCLEOTIDE SEQUENCE [LARGE SCALE GENOMIC DNA]</scope>
    <source>
        <strain evidence="6">CGMCC 4.3516</strain>
    </source>
</reference>
<dbReference type="STRING" id="58114.SAMN05216270_107246"/>
<proteinExistence type="predicted"/>
<keyword evidence="6" id="KW-1185">Reference proteome</keyword>
<evidence type="ECO:0000313" key="5">
    <source>
        <dbReference type="EMBL" id="SDD79290.1"/>
    </source>
</evidence>
<feature type="domain" description="4Fe-4S ferredoxin-type" evidence="4">
    <location>
        <begin position="323"/>
        <end position="351"/>
    </location>
</feature>
<protein>
    <submittedName>
        <fullName evidence="5">4Fe-4S dicluster containing protein</fullName>
    </submittedName>
</protein>
<dbReference type="PROSITE" id="PS51379">
    <property type="entry name" value="4FE4S_FER_2"/>
    <property type="match status" value="2"/>
</dbReference>
<dbReference type="SUPFAM" id="SSF46548">
    <property type="entry name" value="alpha-helical ferredoxin"/>
    <property type="match status" value="1"/>
</dbReference>
<dbReference type="InterPro" id="IPR017900">
    <property type="entry name" value="4Fe4S_Fe_S_CS"/>
</dbReference>
<feature type="domain" description="4Fe-4S ferredoxin-type" evidence="4">
    <location>
        <begin position="244"/>
        <end position="274"/>
    </location>
</feature>
<dbReference type="InterPro" id="IPR017896">
    <property type="entry name" value="4Fe4S_Fe-S-bd"/>
</dbReference>
<keyword evidence="1" id="KW-0479">Metal-binding</keyword>
<dbReference type="GO" id="GO:0046872">
    <property type="term" value="F:metal ion binding"/>
    <property type="evidence" value="ECO:0007669"/>
    <property type="project" value="UniProtKB-KW"/>
</dbReference>
<organism evidence="5 6">
    <name type="scientific">Glycomyces harbinensis</name>
    <dbReference type="NCBI Taxonomy" id="58114"/>
    <lineage>
        <taxon>Bacteria</taxon>
        <taxon>Bacillati</taxon>
        <taxon>Actinomycetota</taxon>
        <taxon>Actinomycetes</taxon>
        <taxon>Glycomycetales</taxon>
        <taxon>Glycomycetaceae</taxon>
        <taxon>Glycomyces</taxon>
    </lineage>
</organism>
<name>A0A1G6XM87_9ACTN</name>
<gene>
    <name evidence="5" type="ORF">SAMN05216270_107246</name>
</gene>
<keyword evidence="2" id="KW-0408">Iron</keyword>
<dbReference type="EMBL" id="FNAD01000007">
    <property type="protein sequence ID" value="SDD79290.1"/>
    <property type="molecule type" value="Genomic_DNA"/>
</dbReference>
<dbReference type="PANTHER" id="PTHR40447">
    <property type="entry name" value="ANAEROBIC SULFITE REDUCTASE SUBUNIT A"/>
    <property type="match status" value="1"/>
</dbReference>
<evidence type="ECO:0000256" key="2">
    <source>
        <dbReference type="ARBA" id="ARBA00023004"/>
    </source>
</evidence>
<dbReference type="PANTHER" id="PTHR40447:SF1">
    <property type="entry name" value="ANAEROBIC SULFITE REDUCTASE SUBUNIT A"/>
    <property type="match status" value="1"/>
</dbReference>
<dbReference type="OrthoDB" id="9795302at2"/>
<sequence length="362" mass="39570">MLFDHPPPEVIDRAGLDQLVKLLRADGYTVIGPTVRGDAIVLAELANGADLPDGIGVDTDAGRYRLRRRGDRAVFNHSAGPQSWKQFVHPPRQRLDGPETVHRYAFLGTRPCDLAALAVLDGVLGAAPHPDERYLARRDEIFVVAVNCVEPGSTCFCASMGIGPKADRGYDLVLTERTGHEHRFLISAGSVAGEEMMDRLSHRRASGGEIAAGLQALDDAADSMGRTMPEVDLRGLLVRARRSDHWEEVANRCLACANCTMVCPTCFCTTVEDTTDLEGDHAERWQRWGSCFDPDFSFVHGGPVRETVGSRYRQWMSHKLSTWYDQFGTSGCVGCGRCIAWCPAGIDLTAEAAALAEKEEAP</sequence>
<evidence type="ECO:0000256" key="1">
    <source>
        <dbReference type="ARBA" id="ARBA00022723"/>
    </source>
</evidence>
<dbReference type="Proteomes" id="UP000198949">
    <property type="component" value="Unassembled WGS sequence"/>
</dbReference>